<dbReference type="SUPFAM" id="SSF48208">
    <property type="entry name" value="Six-hairpin glycosidases"/>
    <property type="match status" value="1"/>
</dbReference>
<evidence type="ECO:0000259" key="1">
    <source>
        <dbReference type="Pfam" id="PF03190"/>
    </source>
</evidence>
<name>A0A7X6IC40_9BACT</name>
<dbReference type="CDD" id="cd02955">
    <property type="entry name" value="SSP411"/>
    <property type="match status" value="1"/>
</dbReference>
<sequence>MEQPKHTNRLIHETSPYLLQHAHNPVDWHPWGEEALEKAKNENKPILLSIGYSACHWCHVMEHESFEDEETAQLMNEHFVNIKVDREERPDLDQIYQNAVQLFIRRGGGWPLTMFLTPEKVPFYGGTYFPPEDRYGLPAFSKLLEIVTNTYREKQDEIVKTAEQVRTALGEMSGGKAAPAKREIDPHLLEGAAESLGRIFDTKQGGFGGAPKFPSTPALNLFLRYYQQNGEETYLTMVTYTLGKMTWGGIYDQLGGGFHRYSTDDHWLVPHFEKMLYDNAQLARLYFATYQATGQAFYMKIGEEILEYVLREMTDPLGGFYSTQDADSEGEEGKFFVWTPQEIKAVVGEEIGALICRHYGVTDAGNFEGKNILHVRQPLDNLAREMGKTTEEMERIVGEAKKKLFLERERRIKPFRDEKVLTSWNGLMIGAFVNGYNVTRNERYLAAAQKGADFLWTRLYQEGRLLRTFKEGVAKLNGYLDDYTFTVDALLDLYEATSDATYLDRARGLTTRLIDQFWDDAQGGFFFTSKDHESLIARYKSSADQSIPSGNAVAAQSLLRLFYLAGEASYFDKAEKTLQFFSEAMEENVFATGNMIAVADFYLRKPKEIVVIGDPKSPETERLLAGIQRLYLPNKVLFRVDPGQPQETPLPDPVKGKKMIDGKPTVYICHHFTCSQPLTDWEAIRAQLIAKG</sequence>
<accession>A0A7X6IC40</accession>
<dbReference type="InterPro" id="IPR004879">
    <property type="entry name" value="Ssp411-like_TRX"/>
</dbReference>
<keyword evidence="3" id="KW-1185">Reference proteome</keyword>
<dbReference type="EMBL" id="VTOW01000003">
    <property type="protein sequence ID" value="NKE72085.1"/>
    <property type="molecule type" value="Genomic_DNA"/>
</dbReference>
<organism evidence="2 3">
    <name type="scientific">Candidatus Manganitrophus noduliformans</name>
    <dbReference type="NCBI Taxonomy" id="2606439"/>
    <lineage>
        <taxon>Bacteria</taxon>
        <taxon>Pseudomonadati</taxon>
        <taxon>Nitrospirota</taxon>
        <taxon>Nitrospiria</taxon>
        <taxon>Candidatus Troglogloeales</taxon>
        <taxon>Candidatus Manganitrophaceae</taxon>
        <taxon>Candidatus Manganitrophus</taxon>
    </lineage>
</organism>
<dbReference type="RefSeq" id="WP_168061431.1">
    <property type="nucleotide sequence ID" value="NZ_VTOW01000003.1"/>
</dbReference>
<gene>
    <name evidence="2" type="ORF">MNODULE_15150</name>
</gene>
<dbReference type="PIRSF" id="PIRSF006402">
    <property type="entry name" value="UCP006402_thioredoxin"/>
    <property type="match status" value="1"/>
</dbReference>
<reference evidence="2 3" key="1">
    <citation type="journal article" date="2020" name="Nature">
        <title>Bacterial chemolithoautotrophy via manganese oxidation.</title>
        <authorList>
            <person name="Yu H."/>
            <person name="Leadbetter J.R."/>
        </authorList>
    </citation>
    <scope>NUCLEOTIDE SEQUENCE [LARGE SCALE GENOMIC DNA]</scope>
    <source>
        <strain evidence="2 3">Mn-1</strain>
    </source>
</reference>
<dbReference type="AlphaFoldDB" id="A0A7X6IC40"/>
<evidence type="ECO:0000313" key="2">
    <source>
        <dbReference type="EMBL" id="NKE72085.1"/>
    </source>
</evidence>
<dbReference type="Gene3D" id="3.40.30.10">
    <property type="entry name" value="Glutaredoxin"/>
    <property type="match status" value="1"/>
</dbReference>
<dbReference type="InterPro" id="IPR008928">
    <property type="entry name" value="6-hairpin_glycosidase_sf"/>
</dbReference>
<dbReference type="Pfam" id="PF03190">
    <property type="entry name" value="Thioredox_DsbH"/>
    <property type="match status" value="1"/>
</dbReference>
<dbReference type="PANTHER" id="PTHR42899">
    <property type="entry name" value="SPERMATOGENESIS-ASSOCIATED PROTEIN 20"/>
    <property type="match status" value="1"/>
</dbReference>
<dbReference type="InterPro" id="IPR024705">
    <property type="entry name" value="Ssp411"/>
</dbReference>
<dbReference type="Gene3D" id="1.50.10.20">
    <property type="match status" value="2"/>
</dbReference>
<dbReference type="Pfam" id="PF03663">
    <property type="entry name" value="Glyco_hydro_76"/>
    <property type="match status" value="1"/>
</dbReference>
<comment type="caution">
    <text evidence="2">The sequence shown here is derived from an EMBL/GenBank/DDBJ whole genome shotgun (WGS) entry which is preliminary data.</text>
</comment>
<protein>
    <submittedName>
        <fullName evidence="2">Thioredoxin domain-containing protein</fullName>
    </submittedName>
</protein>
<dbReference type="InterPro" id="IPR005198">
    <property type="entry name" value="Glyco_hydro_76"/>
</dbReference>
<feature type="domain" description="Spermatogenesis-associated protein 20-like TRX" evidence="1">
    <location>
        <begin position="7"/>
        <end position="169"/>
    </location>
</feature>
<proteinExistence type="predicted"/>
<dbReference type="PANTHER" id="PTHR42899:SF1">
    <property type="entry name" value="SPERMATOGENESIS-ASSOCIATED PROTEIN 20"/>
    <property type="match status" value="1"/>
</dbReference>
<dbReference type="SUPFAM" id="SSF52833">
    <property type="entry name" value="Thioredoxin-like"/>
    <property type="match status" value="1"/>
</dbReference>
<dbReference type="Proteomes" id="UP000534783">
    <property type="component" value="Unassembled WGS sequence"/>
</dbReference>
<evidence type="ECO:0000313" key="3">
    <source>
        <dbReference type="Proteomes" id="UP000534783"/>
    </source>
</evidence>
<dbReference type="GO" id="GO:0005975">
    <property type="term" value="P:carbohydrate metabolic process"/>
    <property type="evidence" value="ECO:0007669"/>
    <property type="project" value="InterPro"/>
</dbReference>
<dbReference type="InterPro" id="IPR036249">
    <property type="entry name" value="Thioredoxin-like_sf"/>
</dbReference>